<name>A0A0W8GAC8_9ZZZZ</name>
<organism evidence="2">
    <name type="scientific">hydrocarbon metagenome</name>
    <dbReference type="NCBI Taxonomy" id="938273"/>
    <lineage>
        <taxon>unclassified sequences</taxon>
        <taxon>metagenomes</taxon>
        <taxon>ecological metagenomes</taxon>
    </lineage>
</organism>
<proteinExistence type="predicted"/>
<dbReference type="EMBL" id="LNQE01000005">
    <property type="protein sequence ID" value="KUG30080.1"/>
    <property type="molecule type" value="Genomic_DNA"/>
</dbReference>
<feature type="compositionally biased region" description="Basic and acidic residues" evidence="1">
    <location>
        <begin position="1"/>
        <end position="13"/>
    </location>
</feature>
<evidence type="ECO:0000256" key="1">
    <source>
        <dbReference type="SAM" id="MobiDB-lite"/>
    </source>
</evidence>
<sequence length="342" mass="37469">MALDVVHVDDGVVHHKAQGQDQGEERHPVDGVAEQHVHEKGQGEAHRHGQGHHHGLAAAHGQGQDDHHRQKRRAKRRDQFGNLLLGRLAVVTGDLQGHAVGQDGLFQAFGPGQDVLGHGHGVGAFFLGQGQGHGRTRLPGRFAEPRRLGVGHAAPGVGRYLLGAVFHLGHVAQVDRAALVYAHYQVARLPGRTQKRVRRQGEFPVLGIELPGPDGHVRAPEGVGHLHRRQFHARKPLRVEFHPYLPGQAARERQPGDVRGLGQAREKLLAHAPQVVFVVARRGQGQGHDGHVVDLDRPHQPVLDDGRHEILVHHDGVVQLDQGRFLILAHEKTHRDHGRVGP</sequence>
<reference evidence="2" key="1">
    <citation type="journal article" date="2015" name="Proc. Natl. Acad. Sci. U.S.A.">
        <title>Networks of energetic and metabolic interactions define dynamics in microbial communities.</title>
        <authorList>
            <person name="Embree M."/>
            <person name="Liu J.K."/>
            <person name="Al-Bassam M.M."/>
            <person name="Zengler K."/>
        </authorList>
    </citation>
    <scope>NUCLEOTIDE SEQUENCE</scope>
</reference>
<feature type="region of interest" description="Disordered" evidence="1">
    <location>
        <begin position="1"/>
        <end position="75"/>
    </location>
</feature>
<accession>A0A0W8GAC8</accession>
<protein>
    <submittedName>
        <fullName evidence="2">Uncharacterized protein</fullName>
    </submittedName>
</protein>
<feature type="compositionally biased region" description="Basic and acidic residues" evidence="1">
    <location>
        <begin position="23"/>
        <end position="47"/>
    </location>
</feature>
<evidence type="ECO:0000313" key="2">
    <source>
        <dbReference type="EMBL" id="KUG30080.1"/>
    </source>
</evidence>
<gene>
    <name evidence="2" type="ORF">ASZ90_000017</name>
</gene>
<dbReference type="AlphaFoldDB" id="A0A0W8GAC8"/>
<comment type="caution">
    <text evidence="2">The sequence shown here is derived from an EMBL/GenBank/DDBJ whole genome shotgun (WGS) entry which is preliminary data.</text>
</comment>